<dbReference type="GO" id="GO:0004851">
    <property type="term" value="F:uroporphyrin-III C-methyltransferase activity"/>
    <property type="evidence" value="ECO:0007669"/>
    <property type="project" value="TreeGrafter"/>
</dbReference>
<dbReference type="Pfam" id="PF00590">
    <property type="entry name" value="TP_methylase"/>
    <property type="match status" value="1"/>
</dbReference>
<feature type="region of interest" description="Disordered" evidence="6">
    <location>
        <begin position="18"/>
        <end position="42"/>
    </location>
</feature>
<keyword evidence="2" id="KW-0489">Methyltransferase</keyword>
<dbReference type="SUPFAM" id="SSF75615">
    <property type="entry name" value="Siroheme synthase middle domains-like"/>
    <property type="match status" value="1"/>
</dbReference>
<dbReference type="Pfam" id="PF13241">
    <property type="entry name" value="NAD_binding_7"/>
    <property type="match status" value="1"/>
</dbReference>
<dbReference type="InterPro" id="IPR014776">
    <property type="entry name" value="4pyrrole_Mease_sub2"/>
</dbReference>
<feature type="compositionally biased region" description="Low complexity" evidence="6">
    <location>
        <begin position="686"/>
        <end position="707"/>
    </location>
</feature>
<keyword evidence="3" id="KW-0808">Transferase</keyword>
<sequence length="876" mass="92658">MFTWGRLLTLARLVTGGESGGGPVRGRHTRSSAETGSPSPLLWTTAKQGTAASPDTITNGLDTVSYRLLAYRGSEVGSRSELPSVSPPVLSCPALFLFPSVSMVRYPEPTRGASLLIALKPTRKPILVVGSGSLAASRIFSALEADADVLIASRGSIRHACEEVQWRVYHGDAEWLDATDAVQDDPDQQQTTFGALLDANPAIQLVCVTDTLNATEALPKRSAASAKAIARACRDRRIWVNVADMPSLCDFTFPATHRFALSSQSTDDPNLRTVDIKGSALQLAVTANGHGCRLASRLKREVVARLPRNVGDAVDNVGRLRLLARSEDEDPEALSSAMTMHDSGVQFFDEDDSSPINKPVPQRSHDESPAERCARRMRWVAQLSEYTPLEQLASMDKAGMKEVLESRLPAKPSGTGKCGRGRSNSPLKSDPTKPPAEPETSIPSRHHLALDPPPRSDPTSGRIILVGSGPGHPALLTRAAHHAITNLATLVLADKLVPGEIMAIIPKHVEVKVAKKYPGNAEHAQDEFIQLAIQGARAGKCVIRLKQGDPYLYGRGGEELLAFQAAEPPLAHPPLVIPGISSALSAPLLSTIPVTQRNVADSLVICTAVGKGGKGGIVWGYERARSLVILMGVARLGELVRCLVTGSSEGAVIGGGGVAKRLVGGLSSTKPVPIVPVAPVPPPSTSTPAQSNSSRPTPTPISTTTTSTPPPNSTLTPTPQPPSPNPNAPPTPITSPLTLSGPVYPPSTPIAIIERASMPDQRLIATSLDRIERALEREGGGRPPGMIIVGWAVVALAQSQAHSRTPSSPLPPPPPSSSSSSAAPPRDGGILDIKGDGLGAYDETRDRERLERWLGGREYVTREGMEDGWEVFAGLA</sequence>
<dbReference type="FunFam" id="3.40.1010.10:FF:000006">
    <property type="entry name" value="Siroheme synthase, putative"/>
    <property type="match status" value="1"/>
</dbReference>
<dbReference type="SUPFAM" id="SSF51735">
    <property type="entry name" value="NAD(P)-binding Rossmann-fold domains"/>
    <property type="match status" value="1"/>
</dbReference>
<evidence type="ECO:0000256" key="6">
    <source>
        <dbReference type="SAM" id="MobiDB-lite"/>
    </source>
</evidence>
<feature type="region of interest" description="Disordered" evidence="6">
    <location>
        <begin position="407"/>
        <end position="466"/>
    </location>
</feature>
<dbReference type="OrthoDB" id="508204at2759"/>
<keyword evidence="1" id="KW-0488">Methylation</keyword>
<dbReference type="InterPro" id="IPR036291">
    <property type="entry name" value="NAD(P)-bd_dom_sf"/>
</dbReference>
<evidence type="ECO:0000256" key="7">
    <source>
        <dbReference type="SAM" id="SignalP"/>
    </source>
</evidence>
<feature type="compositionally biased region" description="Pro residues" evidence="6">
    <location>
        <begin position="673"/>
        <end position="685"/>
    </location>
</feature>
<keyword evidence="4" id="KW-0949">S-adenosyl-L-methionine</keyword>
<dbReference type="AlphaFoldDB" id="A0A8H7I0Q0"/>
<dbReference type="PANTHER" id="PTHR45790:SF6">
    <property type="entry name" value="UROPORPHYRINOGEN-III C-METHYLTRANSFERASE"/>
    <property type="match status" value="1"/>
</dbReference>
<evidence type="ECO:0000256" key="1">
    <source>
        <dbReference type="ARBA" id="ARBA00022481"/>
    </source>
</evidence>
<reference evidence="9" key="1">
    <citation type="submission" date="2020-09" db="EMBL/GenBank/DDBJ databases">
        <title>Comparative genome analyses of four rice-infecting Rhizoctonia solani isolates reveal extensive enrichment of homogalacturonan modification genes.</title>
        <authorList>
            <person name="Lee D.-Y."/>
            <person name="Jeon J."/>
            <person name="Kim K.-T."/>
            <person name="Cheong K."/>
            <person name="Song H."/>
            <person name="Choi G."/>
            <person name="Ko J."/>
            <person name="Opiyo S.O."/>
            <person name="Zuo S."/>
            <person name="Madhav S."/>
            <person name="Lee Y.-H."/>
            <person name="Wang G.-L."/>
        </authorList>
    </citation>
    <scope>NUCLEOTIDE SEQUENCE</scope>
    <source>
        <strain evidence="9">AG1-IA WGL</strain>
    </source>
</reference>
<feature type="region of interest" description="Disordered" evidence="6">
    <location>
        <begin position="800"/>
        <end position="846"/>
    </location>
</feature>
<keyword evidence="7" id="KW-0732">Signal</keyword>
<feature type="signal peptide" evidence="7">
    <location>
        <begin position="1"/>
        <end position="16"/>
    </location>
</feature>
<dbReference type="Proteomes" id="UP000602905">
    <property type="component" value="Unassembled WGS sequence"/>
</dbReference>
<feature type="domain" description="Tetrapyrrole methylase" evidence="8">
    <location>
        <begin position="462"/>
        <end position="643"/>
    </location>
</feature>
<evidence type="ECO:0000259" key="8">
    <source>
        <dbReference type="Pfam" id="PF00590"/>
    </source>
</evidence>
<dbReference type="InterPro" id="IPR000878">
    <property type="entry name" value="4pyrrol_Mease"/>
</dbReference>
<evidence type="ECO:0000313" key="10">
    <source>
        <dbReference type="Proteomes" id="UP000602905"/>
    </source>
</evidence>
<dbReference type="SUPFAM" id="SSF53790">
    <property type="entry name" value="Tetrapyrrole methylase"/>
    <property type="match status" value="2"/>
</dbReference>
<dbReference type="InterPro" id="IPR014777">
    <property type="entry name" value="4pyrrole_Mease_sub1"/>
</dbReference>
<evidence type="ECO:0000313" key="9">
    <source>
        <dbReference type="EMBL" id="KAF8713798.1"/>
    </source>
</evidence>
<dbReference type="Gene3D" id="3.40.1010.10">
    <property type="entry name" value="Cobalt-precorrin-4 Transmethylase, Domain 1"/>
    <property type="match status" value="1"/>
</dbReference>
<feature type="non-terminal residue" evidence="9">
    <location>
        <position position="1"/>
    </location>
</feature>
<comment type="similarity">
    <text evidence="5">In the N-terminal section; belongs to the precorrin methyltransferase family.</text>
</comment>
<dbReference type="InterPro" id="IPR035996">
    <property type="entry name" value="4pyrrol_Methylase_sf"/>
</dbReference>
<evidence type="ECO:0000256" key="2">
    <source>
        <dbReference type="ARBA" id="ARBA00022603"/>
    </source>
</evidence>
<evidence type="ECO:0000256" key="5">
    <source>
        <dbReference type="ARBA" id="ARBA00035662"/>
    </source>
</evidence>
<dbReference type="Gene3D" id="3.30.950.10">
    <property type="entry name" value="Methyltransferase, Cobalt-precorrin-4 Transmethylase, Domain 2"/>
    <property type="match status" value="2"/>
</dbReference>
<feature type="compositionally biased region" description="Low complexity" evidence="6">
    <location>
        <begin position="817"/>
        <end position="832"/>
    </location>
</feature>
<feature type="region of interest" description="Disordered" evidence="6">
    <location>
        <begin position="671"/>
        <end position="742"/>
    </location>
</feature>
<organism evidence="9 10">
    <name type="scientific">Rhizoctonia solani</name>
    <dbReference type="NCBI Taxonomy" id="456999"/>
    <lineage>
        <taxon>Eukaryota</taxon>
        <taxon>Fungi</taxon>
        <taxon>Dikarya</taxon>
        <taxon>Basidiomycota</taxon>
        <taxon>Agaricomycotina</taxon>
        <taxon>Agaricomycetes</taxon>
        <taxon>Cantharellales</taxon>
        <taxon>Ceratobasidiaceae</taxon>
        <taxon>Rhizoctonia</taxon>
    </lineage>
</organism>
<dbReference type="EMBL" id="JACYCD010000022">
    <property type="protein sequence ID" value="KAF8713798.1"/>
    <property type="molecule type" value="Genomic_DNA"/>
</dbReference>
<feature type="chain" id="PRO_5034688391" evidence="7">
    <location>
        <begin position="17"/>
        <end position="876"/>
    </location>
</feature>
<dbReference type="Gene3D" id="3.40.50.720">
    <property type="entry name" value="NAD(P)-binding Rossmann-like Domain"/>
    <property type="match status" value="1"/>
</dbReference>
<gene>
    <name evidence="9" type="ORF">RHS03_00632</name>
</gene>
<proteinExistence type="inferred from homology"/>
<feature type="compositionally biased region" description="Basic and acidic residues" evidence="6">
    <location>
        <begin position="363"/>
        <end position="372"/>
    </location>
</feature>
<evidence type="ECO:0000256" key="4">
    <source>
        <dbReference type="ARBA" id="ARBA00022691"/>
    </source>
</evidence>
<feature type="region of interest" description="Disordered" evidence="6">
    <location>
        <begin position="346"/>
        <end position="372"/>
    </location>
</feature>
<accession>A0A8H7I0Q0</accession>
<dbReference type="PANTHER" id="PTHR45790">
    <property type="entry name" value="SIROHEME SYNTHASE-RELATED"/>
    <property type="match status" value="1"/>
</dbReference>
<dbReference type="GO" id="GO:0019354">
    <property type="term" value="P:siroheme biosynthetic process"/>
    <property type="evidence" value="ECO:0007669"/>
    <property type="project" value="TreeGrafter"/>
</dbReference>
<dbReference type="InterPro" id="IPR050161">
    <property type="entry name" value="Siro_Cobalamin_biosynth"/>
</dbReference>
<dbReference type="GO" id="GO:0032259">
    <property type="term" value="P:methylation"/>
    <property type="evidence" value="ECO:0007669"/>
    <property type="project" value="UniProtKB-KW"/>
</dbReference>
<protein>
    <submittedName>
        <fullName evidence="9">Sirohem biosynthesis protein C-terminal</fullName>
    </submittedName>
</protein>
<comment type="caution">
    <text evidence="9">The sequence shown here is derived from an EMBL/GenBank/DDBJ whole genome shotgun (WGS) entry which is preliminary data.</text>
</comment>
<feature type="compositionally biased region" description="Pro residues" evidence="6">
    <location>
        <begin position="708"/>
        <end position="733"/>
    </location>
</feature>
<name>A0A8H7I0Q0_9AGAM</name>
<evidence type="ECO:0000256" key="3">
    <source>
        <dbReference type="ARBA" id="ARBA00022679"/>
    </source>
</evidence>